<dbReference type="HAMAP" id="MF_01930">
    <property type="entry name" value="PurN"/>
    <property type="match status" value="1"/>
</dbReference>
<gene>
    <name evidence="6" type="primary">purN</name>
    <name evidence="8" type="ORF">THII_3938</name>
</gene>
<feature type="active site" description="Proton donor" evidence="6">
    <location>
        <position position="108"/>
    </location>
</feature>
<dbReference type="HOGENOM" id="CLU_038395_1_1_6"/>
<feature type="binding site" evidence="6">
    <location>
        <position position="64"/>
    </location>
    <ligand>
        <name>(6R)-10-formyltetrahydrofolate</name>
        <dbReference type="ChEBI" id="CHEBI:195366"/>
    </ligand>
</feature>
<dbReference type="InterPro" id="IPR001555">
    <property type="entry name" value="GART_AS"/>
</dbReference>
<dbReference type="PANTHER" id="PTHR43369:SF2">
    <property type="entry name" value="PHOSPHORIBOSYLGLYCINAMIDE FORMYLTRANSFERASE"/>
    <property type="match status" value="1"/>
</dbReference>
<feature type="binding site" evidence="6">
    <location>
        <begin position="89"/>
        <end position="92"/>
    </location>
    <ligand>
        <name>(6R)-10-formyltetrahydrofolate</name>
        <dbReference type="ChEBI" id="CHEBI:195366"/>
    </ligand>
</feature>
<comment type="similarity">
    <text evidence="4 6">Belongs to the GART family.</text>
</comment>
<dbReference type="EMBL" id="AP014633">
    <property type="protein sequence ID" value="BAP58235.1"/>
    <property type="molecule type" value="Genomic_DNA"/>
</dbReference>
<organism evidence="8 9">
    <name type="scientific">Thioploca ingrica</name>
    <dbReference type="NCBI Taxonomy" id="40754"/>
    <lineage>
        <taxon>Bacteria</taxon>
        <taxon>Pseudomonadati</taxon>
        <taxon>Pseudomonadota</taxon>
        <taxon>Gammaproteobacteria</taxon>
        <taxon>Thiotrichales</taxon>
        <taxon>Thiotrichaceae</taxon>
        <taxon>Thioploca</taxon>
    </lineage>
</organism>
<evidence type="ECO:0000256" key="3">
    <source>
        <dbReference type="ARBA" id="ARBA00022755"/>
    </source>
</evidence>
<dbReference type="NCBIfam" id="TIGR00639">
    <property type="entry name" value="PurN"/>
    <property type="match status" value="1"/>
</dbReference>
<dbReference type="GO" id="GO:0004644">
    <property type="term" value="F:phosphoribosylglycinamide formyltransferase activity"/>
    <property type="evidence" value="ECO:0007669"/>
    <property type="project" value="UniProtKB-UniRule"/>
</dbReference>
<dbReference type="SUPFAM" id="SSF53328">
    <property type="entry name" value="Formyltransferase"/>
    <property type="match status" value="1"/>
</dbReference>
<feature type="domain" description="Formyl transferase N-terminal" evidence="7">
    <location>
        <begin position="7"/>
        <end position="181"/>
    </location>
</feature>
<feature type="binding site" evidence="6">
    <location>
        <position position="106"/>
    </location>
    <ligand>
        <name>(6R)-10-formyltetrahydrofolate</name>
        <dbReference type="ChEBI" id="CHEBI:195366"/>
    </ligand>
</feature>
<keyword evidence="9" id="KW-1185">Reference proteome</keyword>
<keyword evidence="3 6" id="KW-0658">Purine biosynthesis</keyword>
<evidence type="ECO:0000256" key="2">
    <source>
        <dbReference type="ARBA" id="ARBA00022679"/>
    </source>
</evidence>
<dbReference type="Pfam" id="PF00551">
    <property type="entry name" value="Formyl_trans_N"/>
    <property type="match status" value="1"/>
</dbReference>
<dbReference type="STRING" id="40754.THII_3938"/>
<evidence type="ECO:0000313" key="9">
    <source>
        <dbReference type="Proteomes" id="UP000031623"/>
    </source>
</evidence>
<comment type="pathway">
    <text evidence="1 6">Purine metabolism; IMP biosynthesis via de novo pathway; N(2)-formyl-N(1)-(5-phospho-D-ribosyl)glycinamide from N(1)-(5-phospho-D-ribosyl)glycinamide (10-formyl THF route): step 1/1.</text>
</comment>
<reference evidence="8 9" key="1">
    <citation type="journal article" date="2014" name="ISME J.">
        <title>Ecophysiology of Thioploca ingrica as revealed by the complete genome sequence supplemented with proteomic evidence.</title>
        <authorList>
            <person name="Kojima H."/>
            <person name="Ogura Y."/>
            <person name="Yamamoto N."/>
            <person name="Togashi T."/>
            <person name="Mori H."/>
            <person name="Watanabe T."/>
            <person name="Nemoto F."/>
            <person name="Kurokawa K."/>
            <person name="Hayashi T."/>
            <person name="Fukui M."/>
        </authorList>
    </citation>
    <scope>NUCLEOTIDE SEQUENCE [LARGE SCALE GENOMIC DNA]</scope>
</reference>
<keyword evidence="2 6" id="KW-0808">Transferase</keyword>
<feature type="site" description="Raises pKa of active site His" evidence="6">
    <location>
        <position position="144"/>
    </location>
</feature>
<evidence type="ECO:0000256" key="1">
    <source>
        <dbReference type="ARBA" id="ARBA00005054"/>
    </source>
</evidence>
<dbReference type="PROSITE" id="PS00373">
    <property type="entry name" value="GART"/>
    <property type="match status" value="1"/>
</dbReference>
<evidence type="ECO:0000256" key="4">
    <source>
        <dbReference type="ARBA" id="ARBA00038440"/>
    </source>
</evidence>
<dbReference type="GO" id="GO:0005829">
    <property type="term" value="C:cytosol"/>
    <property type="evidence" value="ECO:0007669"/>
    <property type="project" value="TreeGrafter"/>
</dbReference>
<proteinExistence type="inferred from homology"/>
<dbReference type="EC" id="2.1.2.2" evidence="6"/>
<dbReference type="KEGG" id="tig:THII_3938"/>
<dbReference type="AlphaFoldDB" id="A0A090AR49"/>
<dbReference type="InterPro" id="IPR004607">
    <property type="entry name" value="GART"/>
</dbReference>
<evidence type="ECO:0000256" key="6">
    <source>
        <dbReference type="HAMAP-Rule" id="MF_01930"/>
    </source>
</evidence>
<dbReference type="UniPathway" id="UPA00074">
    <property type="reaction ID" value="UER00126"/>
</dbReference>
<dbReference type="PANTHER" id="PTHR43369">
    <property type="entry name" value="PHOSPHORIBOSYLGLYCINAMIDE FORMYLTRANSFERASE"/>
    <property type="match status" value="1"/>
</dbReference>
<dbReference type="Proteomes" id="UP000031623">
    <property type="component" value="Chromosome"/>
</dbReference>
<dbReference type="CDD" id="cd08645">
    <property type="entry name" value="FMT_core_GART"/>
    <property type="match status" value="1"/>
</dbReference>
<dbReference type="Gene3D" id="3.40.50.170">
    <property type="entry name" value="Formyl transferase, N-terminal domain"/>
    <property type="match status" value="1"/>
</dbReference>
<dbReference type="InterPro" id="IPR002376">
    <property type="entry name" value="Formyl_transf_N"/>
</dbReference>
<dbReference type="GO" id="GO:0006189">
    <property type="term" value="P:'de novo' IMP biosynthetic process"/>
    <property type="evidence" value="ECO:0007669"/>
    <property type="project" value="UniProtKB-UniRule"/>
</dbReference>
<dbReference type="OrthoDB" id="9806170at2"/>
<sequence length="209" mass="23111">MEKLPLVALISGRGSNLKAIIDAADPLIEIRAVISNRSQAGGLLYAQQAGIATAIVDHSLFKTRLDFDIALQTAIDQYQPKLVILAGFMRILSPELVAHYRGRLFNIHPSLLPAFKGLHTHRRALESGVKEHGASVHFVTEDLDAGPVIIQARVPVLPDDNEDSLAYRVLQQEHRIYSQAIHWFAEGRLQLQGQVALLDGQPITFPYRG</sequence>
<protein>
    <recommendedName>
        <fullName evidence="6">Phosphoribosylglycinamide formyltransferase</fullName>
        <ecNumber evidence="6">2.1.2.2</ecNumber>
    </recommendedName>
    <alternativeName>
        <fullName evidence="6">5'-phosphoribosylglycinamide transformylase</fullName>
    </alternativeName>
    <alternativeName>
        <fullName evidence="6">GAR transformylase</fullName>
        <shortName evidence="6">GART</shortName>
    </alternativeName>
</protein>
<accession>A0A090AR49</accession>
<evidence type="ECO:0000313" key="8">
    <source>
        <dbReference type="EMBL" id="BAP58235.1"/>
    </source>
</evidence>
<name>A0A090AR49_9GAMM</name>
<comment type="function">
    <text evidence="6">Catalyzes the transfer of a formyl group from 10-formyltetrahydrofolate to 5-phospho-ribosyl-glycinamide (GAR), producing 5-phospho-ribosyl-N-formylglycinamide (FGAR) and tetrahydrofolate.</text>
</comment>
<evidence type="ECO:0000256" key="5">
    <source>
        <dbReference type="ARBA" id="ARBA00047664"/>
    </source>
</evidence>
<feature type="binding site" evidence="6">
    <location>
        <begin position="14"/>
        <end position="16"/>
    </location>
    <ligand>
        <name>N(1)-(5-phospho-beta-D-ribosyl)glycinamide</name>
        <dbReference type="ChEBI" id="CHEBI:143788"/>
    </ligand>
</feature>
<comment type="catalytic activity">
    <reaction evidence="5 6">
        <text>N(1)-(5-phospho-beta-D-ribosyl)glycinamide + (6R)-10-formyltetrahydrofolate = N(2)-formyl-N(1)-(5-phospho-beta-D-ribosyl)glycinamide + (6S)-5,6,7,8-tetrahydrofolate + H(+)</text>
        <dbReference type="Rhea" id="RHEA:15053"/>
        <dbReference type="ChEBI" id="CHEBI:15378"/>
        <dbReference type="ChEBI" id="CHEBI:57453"/>
        <dbReference type="ChEBI" id="CHEBI:143788"/>
        <dbReference type="ChEBI" id="CHEBI:147286"/>
        <dbReference type="ChEBI" id="CHEBI:195366"/>
        <dbReference type="EC" id="2.1.2.2"/>
    </reaction>
</comment>
<evidence type="ECO:0000259" key="7">
    <source>
        <dbReference type="Pfam" id="PF00551"/>
    </source>
</evidence>
<dbReference type="InterPro" id="IPR036477">
    <property type="entry name" value="Formyl_transf_N_sf"/>
</dbReference>